<sequence length="71" mass="8098">MCRLPGQGQGQDQGWDRRHLKPRMGIIRARGQIVLGLESVQERGQTRNMVRVDWFGTEVGVTCMHNTGYQT</sequence>
<protein>
    <submittedName>
        <fullName evidence="1">Uncharacterized protein</fullName>
    </submittedName>
</protein>
<evidence type="ECO:0000313" key="1">
    <source>
        <dbReference type="EMBL" id="GMN64306.1"/>
    </source>
</evidence>
<dbReference type="Proteomes" id="UP001187192">
    <property type="component" value="Unassembled WGS sequence"/>
</dbReference>
<name>A0AA88E1V7_FICCA</name>
<proteinExistence type="predicted"/>
<dbReference type="EMBL" id="BTGU01000175">
    <property type="protein sequence ID" value="GMN64306.1"/>
    <property type="molecule type" value="Genomic_DNA"/>
</dbReference>
<accession>A0AA88E1V7</accession>
<keyword evidence="2" id="KW-1185">Reference proteome</keyword>
<evidence type="ECO:0000313" key="2">
    <source>
        <dbReference type="Proteomes" id="UP001187192"/>
    </source>
</evidence>
<dbReference type="AlphaFoldDB" id="A0AA88E1V7"/>
<organism evidence="1 2">
    <name type="scientific">Ficus carica</name>
    <name type="common">Common fig</name>
    <dbReference type="NCBI Taxonomy" id="3494"/>
    <lineage>
        <taxon>Eukaryota</taxon>
        <taxon>Viridiplantae</taxon>
        <taxon>Streptophyta</taxon>
        <taxon>Embryophyta</taxon>
        <taxon>Tracheophyta</taxon>
        <taxon>Spermatophyta</taxon>
        <taxon>Magnoliopsida</taxon>
        <taxon>eudicotyledons</taxon>
        <taxon>Gunneridae</taxon>
        <taxon>Pentapetalae</taxon>
        <taxon>rosids</taxon>
        <taxon>fabids</taxon>
        <taxon>Rosales</taxon>
        <taxon>Moraceae</taxon>
        <taxon>Ficeae</taxon>
        <taxon>Ficus</taxon>
    </lineage>
</organism>
<reference evidence="1" key="1">
    <citation type="submission" date="2023-07" db="EMBL/GenBank/DDBJ databases">
        <title>draft genome sequence of fig (Ficus carica).</title>
        <authorList>
            <person name="Takahashi T."/>
            <person name="Nishimura K."/>
        </authorList>
    </citation>
    <scope>NUCLEOTIDE SEQUENCE</scope>
</reference>
<comment type="caution">
    <text evidence="1">The sequence shown here is derived from an EMBL/GenBank/DDBJ whole genome shotgun (WGS) entry which is preliminary data.</text>
</comment>
<gene>
    <name evidence="1" type="ORF">TIFTF001_033384</name>
</gene>